<keyword evidence="2" id="KW-0732">Signal</keyword>
<dbReference type="CDD" id="cd13578">
    <property type="entry name" value="PBP2_Bug27"/>
    <property type="match status" value="1"/>
</dbReference>
<dbReference type="EMBL" id="JAAEDH010000012">
    <property type="protein sequence ID" value="MBR0655754.1"/>
    <property type="molecule type" value="Genomic_DNA"/>
</dbReference>
<dbReference type="RefSeq" id="WP_211874591.1">
    <property type="nucleotide sequence ID" value="NZ_JAAEDH010000012.1"/>
</dbReference>
<reference evidence="3" key="1">
    <citation type="submission" date="2020-01" db="EMBL/GenBank/DDBJ databases">
        <authorList>
            <person name="Rat A."/>
        </authorList>
    </citation>
    <scope>NUCLEOTIDE SEQUENCE</scope>
    <source>
        <strain evidence="3">LMG 28251</strain>
    </source>
</reference>
<dbReference type="InterPro" id="IPR005064">
    <property type="entry name" value="BUG"/>
</dbReference>
<protein>
    <submittedName>
        <fullName evidence="3">Tripartite tricarboxylate transporter substrate binding protein</fullName>
    </submittedName>
</protein>
<reference evidence="3" key="2">
    <citation type="journal article" date="2021" name="Syst. Appl. Microbiol.">
        <title>Roseomonas hellenica sp. nov., isolated from roots of wild-growing Alkanna tinctoria.</title>
        <authorList>
            <person name="Rat A."/>
            <person name="Naranjo H.D."/>
            <person name="Lebbe L."/>
            <person name="Cnockaert M."/>
            <person name="Krigas N."/>
            <person name="Grigoriadou K."/>
            <person name="Maloupa E."/>
            <person name="Willems A."/>
        </authorList>
    </citation>
    <scope>NUCLEOTIDE SEQUENCE</scope>
    <source>
        <strain evidence="3">LMG 28251</strain>
    </source>
</reference>
<dbReference type="AlphaFoldDB" id="A0AAF1KMM9"/>
<feature type="signal peptide" evidence="2">
    <location>
        <begin position="1"/>
        <end position="21"/>
    </location>
</feature>
<feature type="chain" id="PRO_5042206504" evidence="2">
    <location>
        <begin position="22"/>
        <end position="321"/>
    </location>
</feature>
<organism evidence="3 4">
    <name type="scientific">Plastoroseomonas arctica</name>
    <dbReference type="NCBI Taxonomy" id="1509237"/>
    <lineage>
        <taxon>Bacteria</taxon>
        <taxon>Pseudomonadati</taxon>
        <taxon>Pseudomonadota</taxon>
        <taxon>Alphaproteobacteria</taxon>
        <taxon>Acetobacterales</taxon>
        <taxon>Acetobacteraceae</taxon>
        <taxon>Plastoroseomonas</taxon>
    </lineage>
</organism>
<comment type="caution">
    <text evidence="3">The sequence shown here is derived from an EMBL/GenBank/DDBJ whole genome shotgun (WGS) entry which is preliminary data.</text>
</comment>
<dbReference type="Pfam" id="PF03401">
    <property type="entry name" value="TctC"/>
    <property type="match status" value="1"/>
</dbReference>
<dbReference type="InterPro" id="IPR042100">
    <property type="entry name" value="Bug_dom1"/>
</dbReference>
<dbReference type="Gene3D" id="3.40.190.150">
    <property type="entry name" value="Bordetella uptake gene, domain 1"/>
    <property type="match status" value="1"/>
</dbReference>
<accession>A0AAF1KMM9</accession>
<comment type="similarity">
    <text evidence="1">Belongs to the UPF0065 (bug) family.</text>
</comment>
<evidence type="ECO:0000256" key="1">
    <source>
        <dbReference type="ARBA" id="ARBA00006987"/>
    </source>
</evidence>
<name>A0AAF1KMM9_9PROT</name>
<evidence type="ECO:0000313" key="3">
    <source>
        <dbReference type="EMBL" id="MBR0655754.1"/>
    </source>
</evidence>
<evidence type="ECO:0000256" key="2">
    <source>
        <dbReference type="SAM" id="SignalP"/>
    </source>
</evidence>
<dbReference type="Proteomes" id="UP001196068">
    <property type="component" value="Unassembled WGS sequence"/>
</dbReference>
<dbReference type="Gene3D" id="3.40.190.10">
    <property type="entry name" value="Periplasmic binding protein-like II"/>
    <property type="match status" value="1"/>
</dbReference>
<dbReference type="SUPFAM" id="SSF53850">
    <property type="entry name" value="Periplasmic binding protein-like II"/>
    <property type="match status" value="1"/>
</dbReference>
<keyword evidence="4" id="KW-1185">Reference proteome</keyword>
<evidence type="ECO:0000313" key="4">
    <source>
        <dbReference type="Proteomes" id="UP001196068"/>
    </source>
</evidence>
<dbReference type="PANTHER" id="PTHR42928">
    <property type="entry name" value="TRICARBOXYLATE-BINDING PROTEIN"/>
    <property type="match status" value="1"/>
</dbReference>
<gene>
    <name evidence="3" type="ORF">GXW79_11770</name>
</gene>
<dbReference type="PANTHER" id="PTHR42928:SF5">
    <property type="entry name" value="BLR1237 PROTEIN"/>
    <property type="match status" value="1"/>
</dbReference>
<sequence>MMRRWVLGWVMALALLSPATAQEPWPRRPVRVVVPFLAGGGADVVARAMAQALGERLGQPFVVENRPGGAGNVGTEAVARAAPDGYTMLVTGPNHATNPHLFARLPFDAVRDFAPVSLLTGAPYVLVADPALPLQGFADLVALARARPGALSYGSSGNGSAGHLAMEMIKTITGIDMVHVPYRGSPPVLVDLMAGRIAVALDNVLSSSPGIGAGQLRALAVSAAHRAPTLPDVPTLAEQGLAGFDVTVWQAALFPAGVDPAIVARASAAIAAGMRAPAVRQRMADIGAEAIGGTPAELATFLEAEMARWGVVIRASGARLD</sequence>
<proteinExistence type="inferred from homology"/>
<dbReference type="PIRSF" id="PIRSF017082">
    <property type="entry name" value="YflP"/>
    <property type="match status" value="1"/>
</dbReference>